<evidence type="ECO:0000256" key="1">
    <source>
        <dbReference type="ARBA" id="ARBA00004604"/>
    </source>
</evidence>
<dbReference type="GO" id="GO:0019843">
    <property type="term" value="F:rRNA binding"/>
    <property type="evidence" value="ECO:0007669"/>
    <property type="project" value="UniProtKB-KW"/>
</dbReference>
<dbReference type="Proteomes" id="UP000664859">
    <property type="component" value="Unassembled WGS sequence"/>
</dbReference>
<evidence type="ECO:0000256" key="9">
    <source>
        <dbReference type="ARBA" id="ARBA00022884"/>
    </source>
</evidence>
<dbReference type="GO" id="GO:0070037">
    <property type="term" value="F:rRNA (pseudouridine) methyltransferase activity"/>
    <property type="evidence" value="ECO:0007669"/>
    <property type="project" value="InterPro"/>
</dbReference>
<evidence type="ECO:0000256" key="4">
    <source>
        <dbReference type="ARBA" id="ARBA00022552"/>
    </source>
</evidence>
<evidence type="ECO:0000256" key="3">
    <source>
        <dbReference type="ARBA" id="ARBA00022517"/>
    </source>
</evidence>
<sequence length="230" mass="25476">MKDDEHVQLPKTLEEKCEGRRVVVVLWRASLETVKTRRGEFQLLNCDDHKSLITKKSGKDPADLRPDIVHQELLALLDSPLNKAGRLQVYVHTGKGVLVEVSPQTRIPRTFKRFSGLMVQLLHKLKIRAANSNATLLRVVKNPVTRHLPAGARIYGMSVVGTLYNPRLFAAQLPEDVPIVLYVGAMAQGHLTIADHPEVEEMISVSEYPLSGAAAIARVLGAIESEWGIV</sequence>
<keyword evidence="12" id="KW-1185">Reference proteome</keyword>
<dbReference type="CDD" id="cd18088">
    <property type="entry name" value="Nep1-like"/>
    <property type="match status" value="1"/>
</dbReference>
<gene>
    <name evidence="11" type="ORF">JKP88DRAFT_197648</name>
</gene>
<evidence type="ECO:0000256" key="6">
    <source>
        <dbReference type="ARBA" id="ARBA00022679"/>
    </source>
</evidence>
<dbReference type="PANTHER" id="PTHR12636:SF5">
    <property type="entry name" value="RIBOSOMAL RNA SMALL SUBUNIT METHYLTRANSFERASE NEP1"/>
    <property type="match status" value="1"/>
</dbReference>
<comment type="subcellular location">
    <subcellularLocation>
        <location evidence="1">Nucleus</location>
        <location evidence="1">Nucleolus</location>
    </subcellularLocation>
</comment>
<comment type="caution">
    <text evidence="11">The sequence shown here is derived from an EMBL/GenBank/DDBJ whole genome shotgun (WGS) entry which is preliminary data.</text>
</comment>
<dbReference type="GO" id="GO:0032040">
    <property type="term" value="C:small-subunit processome"/>
    <property type="evidence" value="ECO:0007669"/>
    <property type="project" value="TreeGrafter"/>
</dbReference>
<dbReference type="FunFam" id="3.40.1280.10:FF:000003">
    <property type="entry name" value="Ribosomal RNA small subunit methyltransferase"/>
    <property type="match status" value="1"/>
</dbReference>
<dbReference type="EMBL" id="JAFCMP010000057">
    <property type="protein sequence ID" value="KAG5189146.1"/>
    <property type="molecule type" value="Genomic_DNA"/>
</dbReference>
<evidence type="ECO:0000256" key="2">
    <source>
        <dbReference type="ARBA" id="ARBA00008115"/>
    </source>
</evidence>
<protein>
    <submittedName>
        <fullName evidence="11">Alpha/beta knot methyltransferase</fullName>
    </submittedName>
</protein>
<evidence type="ECO:0000256" key="10">
    <source>
        <dbReference type="ARBA" id="ARBA00023242"/>
    </source>
</evidence>
<keyword evidence="7" id="KW-0949">S-adenosyl-L-methionine</keyword>
<dbReference type="Pfam" id="PF03587">
    <property type="entry name" value="EMG1"/>
    <property type="match status" value="1"/>
</dbReference>
<keyword evidence="4" id="KW-0698">rRNA processing</keyword>
<evidence type="ECO:0000313" key="12">
    <source>
        <dbReference type="Proteomes" id="UP000664859"/>
    </source>
</evidence>
<evidence type="ECO:0000256" key="7">
    <source>
        <dbReference type="ARBA" id="ARBA00022691"/>
    </source>
</evidence>
<organism evidence="11 12">
    <name type="scientific">Tribonema minus</name>
    <dbReference type="NCBI Taxonomy" id="303371"/>
    <lineage>
        <taxon>Eukaryota</taxon>
        <taxon>Sar</taxon>
        <taxon>Stramenopiles</taxon>
        <taxon>Ochrophyta</taxon>
        <taxon>PX clade</taxon>
        <taxon>Xanthophyceae</taxon>
        <taxon>Tribonematales</taxon>
        <taxon>Tribonemataceae</taxon>
        <taxon>Tribonema</taxon>
    </lineage>
</organism>
<keyword evidence="9" id="KW-0694">RNA-binding</keyword>
<dbReference type="PANTHER" id="PTHR12636">
    <property type="entry name" value="NEP1/MRA1"/>
    <property type="match status" value="1"/>
</dbReference>
<keyword evidence="8" id="KW-0699">rRNA-binding</keyword>
<keyword evidence="6 11" id="KW-0808">Transferase</keyword>
<keyword evidence="3" id="KW-0690">Ribosome biogenesis</keyword>
<reference evidence="11" key="1">
    <citation type="submission" date="2021-02" db="EMBL/GenBank/DDBJ databases">
        <title>First Annotated Genome of the Yellow-green Alga Tribonema minus.</title>
        <authorList>
            <person name="Mahan K.M."/>
        </authorList>
    </citation>
    <scope>NUCLEOTIDE SEQUENCE</scope>
    <source>
        <strain evidence="11">UTEX B ZZ1240</strain>
    </source>
</reference>
<evidence type="ECO:0000313" key="11">
    <source>
        <dbReference type="EMBL" id="KAG5189146.1"/>
    </source>
</evidence>
<accession>A0A836CMU2</accession>
<dbReference type="AlphaFoldDB" id="A0A836CMU2"/>
<evidence type="ECO:0000256" key="8">
    <source>
        <dbReference type="ARBA" id="ARBA00022730"/>
    </source>
</evidence>
<name>A0A836CMU2_9STRA</name>
<dbReference type="GO" id="GO:0070475">
    <property type="term" value="P:rRNA base methylation"/>
    <property type="evidence" value="ECO:0007669"/>
    <property type="project" value="InterPro"/>
</dbReference>
<dbReference type="OrthoDB" id="269804at2759"/>
<proteinExistence type="inferred from homology"/>
<dbReference type="InterPro" id="IPR005304">
    <property type="entry name" value="Rbsml_bgen_MeTrfase_EMG1/NEP1"/>
</dbReference>
<dbReference type="Gene3D" id="3.40.1280.10">
    <property type="match status" value="1"/>
</dbReference>
<dbReference type="InterPro" id="IPR029028">
    <property type="entry name" value="Alpha/beta_knot_MTases"/>
</dbReference>
<evidence type="ECO:0000256" key="5">
    <source>
        <dbReference type="ARBA" id="ARBA00022603"/>
    </source>
</evidence>
<keyword evidence="5 11" id="KW-0489">Methyltransferase</keyword>
<dbReference type="InterPro" id="IPR029026">
    <property type="entry name" value="tRNA_m1G_MTases_N"/>
</dbReference>
<dbReference type="SUPFAM" id="SSF75217">
    <property type="entry name" value="alpha/beta knot"/>
    <property type="match status" value="1"/>
</dbReference>
<keyword evidence="10" id="KW-0539">Nucleus</keyword>
<comment type="similarity">
    <text evidence="2">Belongs to the class IV-like SAM-binding methyltransferase superfamily. RNA methyltransferase NEP1 family.</text>
</comment>